<evidence type="ECO:0000313" key="2">
    <source>
        <dbReference type="EMBL" id="TDX83018.1"/>
    </source>
</evidence>
<feature type="domain" description="Glycosyl transferase family 1" evidence="1">
    <location>
        <begin position="183"/>
        <end position="322"/>
    </location>
</feature>
<reference evidence="2 3" key="1">
    <citation type="submission" date="2019-03" db="EMBL/GenBank/DDBJ databases">
        <title>Genomic Encyclopedia of Type Strains, Phase III (KMG-III): the genomes of soil and plant-associated and newly described type strains.</title>
        <authorList>
            <person name="Whitman W."/>
        </authorList>
    </citation>
    <scope>NUCLEOTIDE SEQUENCE [LARGE SCALE GENOMIC DNA]</scope>
    <source>
        <strain evidence="2 3">CGMCC 1.12802</strain>
    </source>
</reference>
<dbReference type="Proteomes" id="UP000295313">
    <property type="component" value="Unassembled WGS sequence"/>
</dbReference>
<evidence type="ECO:0000259" key="1">
    <source>
        <dbReference type="Pfam" id="PF00534"/>
    </source>
</evidence>
<comment type="caution">
    <text evidence="2">The sequence shown here is derived from an EMBL/GenBank/DDBJ whole genome shotgun (WGS) entry which is preliminary data.</text>
</comment>
<dbReference type="Gene3D" id="3.40.50.2000">
    <property type="entry name" value="Glycogen Phosphorylase B"/>
    <property type="match status" value="2"/>
</dbReference>
<dbReference type="EMBL" id="SOEO01000003">
    <property type="protein sequence ID" value="TDX83018.1"/>
    <property type="molecule type" value="Genomic_DNA"/>
</dbReference>
<dbReference type="Pfam" id="PF00534">
    <property type="entry name" value="Glycos_transf_1"/>
    <property type="match status" value="1"/>
</dbReference>
<accession>A0A4R8I3Z3</accession>
<dbReference type="GO" id="GO:0016757">
    <property type="term" value="F:glycosyltransferase activity"/>
    <property type="evidence" value="ECO:0007669"/>
    <property type="project" value="InterPro"/>
</dbReference>
<name>A0A4R8I3Z3_9FLAO</name>
<dbReference type="AlphaFoldDB" id="A0A4R8I3Z3"/>
<proteinExistence type="predicted"/>
<dbReference type="RefSeq" id="WP_133946003.1">
    <property type="nucleotide sequence ID" value="NZ_SOEO01000003.1"/>
</dbReference>
<dbReference type="InterPro" id="IPR001296">
    <property type="entry name" value="Glyco_trans_1"/>
</dbReference>
<sequence length="355" mass="40900">MKKIVVITLDITQFGGTERAIQNFADMLHTYHEVLIYSISSRKNDQSFFLFPENVKIVHFDKEKIPASISKKIVWFYKVFKTLKKRLEKDKVDFILGTGHNINFLLPYLKSKKTKIFGAEHIDIDTIPKVSKLLMSISYPKLSGLIVLSEKAKLKARKLNSQIYVIPNVIKNKSYDLPNQNYFKKIIMVGRISAEKGFDRIIPIAKYLQDYHSTWIIDIYGDGPSKNDFAESLKSNNINNVNLKGVTKNIEEKYVESSIFMLTSYTEAMPMVVLEAKSYKLPVIAYRNEGTELLIENSVNGILVETEKEFVEGLKTLIENKNDIISIFQKASQEQLEKYSEEVITKQWDDLIESN</sequence>
<dbReference type="PANTHER" id="PTHR45947">
    <property type="entry name" value="SULFOQUINOVOSYL TRANSFERASE SQD2"/>
    <property type="match status" value="1"/>
</dbReference>
<protein>
    <submittedName>
        <fullName evidence="2">Glycosyltransferase involved in cell wall biosynthesis</fullName>
    </submittedName>
</protein>
<keyword evidence="3" id="KW-1185">Reference proteome</keyword>
<dbReference type="SUPFAM" id="SSF53756">
    <property type="entry name" value="UDP-Glycosyltransferase/glycogen phosphorylase"/>
    <property type="match status" value="1"/>
</dbReference>
<evidence type="ECO:0000313" key="3">
    <source>
        <dbReference type="Proteomes" id="UP000295313"/>
    </source>
</evidence>
<dbReference type="PANTHER" id="PTHR45947:SF3">
    <property type="entry name" value="SULFOQUINOVOSYL TRANSFERASE SQD2"/>
    <property type="match status" value="1"/>
</dbReference>
<dbReference type="InterPro" id="IPR050194">
    <property type="entry name" value="Glycosyltransferase_grp1"/>
</dbReference>
<gene>
    <name evidence="2" type="ORF">B0I22_3073</name>
</gene>
<keyword evidence="2" id="KW-0808">Transferase</keyword>
<organism evidence="2 3">
    <name type="scientific">Epilithonimonas xixisoli</name>
    <dbReference type="NCBI Taxonomy" id="1476462"/>
    <lineage>
        <taxon>Bacteria</taxon>
        <taxon>Pseudomonadati</taxon>
        <taxon>Bacteroidota</taxon>
        <taxon>Flavobacteriia</taxon>
        <taxon>Flavobacteriales</taxon>
        <taxon>Weeksellaceae</taxon>
        <taxon>Chryseobacterium group</taxon>
        <taxon>Epilithonimonas</taxon>
    </lineage>
</organism>
<dbReference type="OrthoDB" id="9811239at2"/>